<proteinExistence type="predicted"/>
<accession>A0ABQ0G238</accession>
<organism evidence="2 3">
    <name type="scientific">Madurella fahalii</name>
    <dbReference type="NCBI Taxonomy" id="1157608"/>
    <lineage>
        <taxon>Eukaryota</taxon>
        <taxon>Fungi</taxon>
        <taxon>Dikarya</taxon>
        <taxon>Ascomycota</taxon>
        <taxon>Pezizomycotina</taxon>
        <taxon>Sordariomycetes</taxon>
        <taxon>Sordariomycetidae</taxon>
        <taxon>Sordariales</taxon>
        <taxon>Sordariales incertae sedis</taxon>
        <taxon>Madurella</taxon>
    </lineage>
</organism>
<comment type="caution">
    <text evidence="2">The sequence shown here is derived from an EMBL/GenBank/DDBJ whole genome shotgun (WGS) entry which is preliminary data.</text>
</comment>
<gene>
    <name evidence="2" type="ORF">MFIFM68171_01954</name>
</gene>
<reference evidence="2 3" key="1">
    <citation type="submission" date="2024-09" db="EMBL/GenBank/DDBJ databases">
        <title>Itraconazole resistance in Madurella fahalii resulting from another homologue of gene encoding cytochrome P450 14-alpha sterol demethylase (CYP51).</title>
        <authorList>
            <person name="Yoshioka I."/>
            <person name="Fahal A.H."/>
            <person name="Kaneko S."/>
            <person name="Yaguchi T."/>
        </authorList>
    </citation>
    <scope>NUCLEOTIDE SEQUENCE [LARGE SCALE GENOMIC DNA]</scope>
    <source>
        <strain evidence="2 3">IFM 68171</strain>
    </source>
</reference>
<protein>
    <submittedName>
        <fullName evidence="2">Uncharacterized protein</fullName>
    </submittedName>
</protein>
<dbReference type="PANTHER" id="PTHR38846:SF1">
    <property type="entry name" value="C3H1-TYPE DOMAIN-CONTAINING PROTEIN"/>
    <property type="match status" value="1"/>
</dbReference>
<feature type="compositionally biased region" description="Low complexity" evidence="1">
    <location>
        <begin position="197"/>
        <end position="206"/>
    </location>
</feature>
<evidence type="ECO:0000256" key="1">
    <source>
        <dbReference type="SAM" id="MobiDB-lite"/>
    </source>
</evidence>
<dbReference type="EMBL" id="BAAFSV010000001">
    <property type="protein sequence ID" value="GAB1311744.1"/>
    <property type="molecule type" value="Genomic_DNA"/>
</dbReference>
<name>A0ABQ0G238_9PEZI</name>
<dbReference type="RefSeq" id="XP_070913477.1">
    <property type="nucleotide sequence ID" value="XM_071057376.1"/>
</dbReference>
<feature type="region of interest" description="Disordered" evidence="1">
    <location>
        <begin position="188"/>
        <end position="213"/>
    </location>
</feature>
<feature type="region of interest" description="Disordered" evidence="1">
    <location>
        <begin position="1"/>
        <end position="20"/>
    </location>
</feature>
<dbReference type="Proteomes" id="UP001628179">
    <property type="component" value="Unassembled WGS sequence"/>
</dbReference>
<evidence type="ECO:0000313" key="2">
    <source>
        <dbReference type="EMBL" id="GAB1311744.1"/>
    </source>
</evidence>
<evidence type="ECO:0000313" key="3">
    <source>
        <dbReference type="Proteomes" id="UP001628179"/>
    </source>
</evidence>
<sequence length="213" mass="24129">MASTNREDAEVVAELPPPSQSHFAKFENFTPNDGASFDNEFGRLASSQNWIPGSQQYTRERTVAMRQELKLHYFSQSQDDDNGETDAEFTEEDLELKGYQDLCREVGIPSNDSIAECKRDLKSTLVNIVDLIDARRMGKKVEVWDDFKAFRDYTLQDEHRIDACEAKKDGGFLASLLQRLRLTGSQWRRKKGGKSGAGSRVASGRVTKSRLRV</sequence>
<dbReference type="GeneID" id="98172699"/>
<dbReference type="PANTHER" id="PTHR38846">
    <property type="entry name" value="C3H1-TYPE DOMAIN-CONTAINING PROTEIN"/>
    <property type="match status" value="1"/>
</dbReference>
<keyword evidence="3" id="KW-1185">Reference proteome</keyword>